<evidence type="ECO:0008006" key="3">
    <source>
        <dbReference type="Google" id="ProtNLM"/>
    </source>
</evidence>
<dbReference type="EMBL" id="FTOU01000003">
    <property type="protein sequence ID" value="SIS71518.1"/>
    <property type="molecule type" value="Genomic_DNA"/>
</dbReference>
<gene>
    <name evidence="1" type="ORF">SAMN05421772_103211</name>
</gene>
<evidence type="ECO:0000313" key="1">
    <source>
        <dbReference type="EMBL" id="SIS71518.1"/>
    </source>
</evidence>
<proteinExistence type="predicted"/>
<name>A0AA46A4Y9_9RHOB</name>
<accession>A0AA46A4Y9</accession>
<evidence type="ECO:0000313" key="2">
    <source>
        <dbReference type="Proteomes" id="UP000186216"/>
    </source>
</evidence>
<comment type="caution">
    <text evidence="1">The sequence shown here is derived from an EMBL/GenBank/DDBJ whole genome shotgun (WGS) entry which is preliminary data.</text>
</comment>
<dbReference type="RefSeq" id="WP_076524212.1">
    <property type="nucleotide sequence ID" value="NZ_CP067140.1"/>
</dbReference>
<reference evidence="1 2" key="1">
    <citation type="submission" date="2017-01" db="EMBL/GenBank/DDBJ databases">
        <authorList>
            <person name="Varghese N."/>
            <person name="Submissions S."/>
        </authorList>
    </citation>
    <scope>NUCLEOTIDE SEQUENCE [LARGE SCALE GENOMIC DNA]</scope>
    <source>
        <strain evidence="1 2">DSM 18447</strain>
    </source>
</reference>
<dbReference type="Proteomes" id="UP000186216">
    <property type="component" value="Unassembled WGS sequence"/>
</dbReference>
<organism evidence="1 2">
    <name type="scientific">Paracoccus saliphilus</name>
    <dbReference type="NCBI Taxonomy" id="405559"/>
    <lineage>
        <taxon>Bacteria</taxon>
        <taxon>Pseudomonadati</taxon>
        <taxon>Pseudomonadota</taxon>
        <taxon>Alphaproteobacteria</taxon>
        <taxon>Rhodobacterales</taxon>
        <taxon>Paracoccaceae</taxon>
        <taxon>Paracoccus</taxon>
    </lineage>
</organism>
<dbReference type="AlphaFoldDB" id="A0AA46A4Y9"/>
<dbReference type="NCBIfam" id="NF047331">
    <property type="entry name" value="phage_HTJ"/>
    <property type="match status" value="1"/>
</dbReference>
<sequence>MASVTEMQQRLEALLEARDSGALTVRHGDKSVTYRSDSEMAAAIASLEDRISAAQGLRPSRIIYPRTSKGY</sequence>
<protein>
    <recommendedName>
        <fullName evidence="3">GpW protein</fullName>
    </recommendedName>
</protein>